<dbReference type="AlphaFoldDB" id="A0A2X2LRA7"/>
<organism evidence="1 2">
    <name type="scientific">Sphingobacterium multivorum</name>
    <dbReference type="NCBI Taxonomy" id="28454"/>
    <lineage>
        <taxon>Bacteria</taxon>
        <taxon>Pseudomonadati</taxon>
        <taxon>Bacteroidota</taxon>
        <taxon>Sphingobacteriia</taxon>
        <taxon>Sphingobacteriales</taxon>
        <taxon>Sphingobacteriaceae</taxon>
        <taxon>Sphingobacterium</taxon>
    </lineage>
</organism>
<evidence type="ECO:0000313" key="2">
    <source>
        <dbReference type="Proteomes" id="UP000251241"/>
    </source>
</evidence>
<name>A0A2X2LRA7_SPHMU</name>
<accession>A0A2X2LRA7</accession>
<reference evidence="1 2" key="1">
    <citation type="submission" date="2018-06" db="EMBL/GenBank/DDBJ databases">
        <authorList>
            <consortium name="Pathogen Informatics"/>
            <person name="Doyle S."/>
        </authorList>
    </citation>
    <scope>NUCLEOTIDE SEQUENCE [LARGE SCALE GENOMIC DNA]</scope>
    <source>
        <strain evidence="1 2">NCTC11343</strain>
    </source>
</reference>
<proteinExistence type="predicted"/>
<dbReference type="Proteomes" id="UP000251241">
    <property type="component" value="Unassembled WGS sequence"/>
</dbReference>
<sequence length="39" mass="4895">MQTYTKKINLFEVIHQKKLYSESKFYLEKTVFKFNEYNL</sequence>
<protein>
    <submittedName>
        <fullName evidence="1">Uncharacterized protein</fullName>
    </submittedName>
</protein>
<gene>
    <name evidence="1" type="ORF">NCTC11343_04059</name>
</gene>
<evidence type="ECO:0000313" key="1">
    <source>
        <dbReference type="EMBL" id="SPZ92010.1"/>
    </source>
</evidence>
<dbReference type="EMBL" id="UAUU01000011">
    <property type="protein sequence ID" value="SPZ92010.1"/>
    <property type="molecule type" value="Genomic_DNA"/>
</dbReference>